<feature type="transmembrane region" description="Helical" evidence="2">
    <location>
        <begin position="82"/>
        <end position="100"/>
    </location>
</feature>
<protein>
    <submittedName>
        <fullName evidence="3">Uncharacterized protein</fullName>
    </submittedName>
</protein>
<keyword evidence="2" id="KW-0812">Transmembrane</keyword>
<keyword evidence="4" id="KW-1185">Reference proteome</keyword>
<evidence type="ECO:0000313" key="3">
    <source>
        <dbReference type="EMBL" id="CAG7821312.1"/>
    </source>
</evidence>
<dbReference type="EMBL" id="CAJVCH010506769">
    <property type="protein sequence ID" value="CAG7821312.1"/>
    <property type="molecule type" value="Genomic_DNA"/>
</dbReference>
<comment type="caution">
    <text evidence="3">The sequence shown here is derived from an EMBL/GenBank/DDBJ whole genome shotgun (WGS) entry which is preliminary data.</text>
</comment>
<sequence length="135" mass="14936">MVRQANSSGSSRAKNLSPSLPSSSSGSARKGSRGGRNKYTADVRGSDRLSDSLNQANQSNHEQQQSQSWFDQFQTPEALENMQFFVLLNSFFMIIAVIPWSEVYSAIKDLFQHHSSTSPGGNYSQNTPSTIESHF</sequence>
<keyword evidence="2" id="KW-1133">Transmembrane helix</keyword>
<evidence type="ECO:0000256" key="2">
    <source>
        <dbReference type="SAM" id="Phobius"/>
    </source>
</evidence>
<feature type="compositionally biased region" description="Basic and acidic residues" evidence="1">
    <location>
        <begin position="39"/>
        <end position="50"/>
    </location>
</feature>
<evidence type="ECO:0000313" key="4">
    <source>
        <dbReference type="Proteomes" id="UP000708208"/>
    </source>
</evidence>
<gene>
    <name evidence="3" type="ORF">AFUS01_LOCUS31659</name>
</gene>
<dbReference type="AlphaFoldDB" id="A0A8J2KWW0"/>
<reference evidence="3" key="1">
    <citation type="submission" date="2021-06" db="EMBL/GenBank/DDBJ databases">
        <authorList>
            <person name="Hodson N. C."/>
            <person name="Mongue J. A."/>
            <person name="Jaron S. K."/>
        </authorList>
    </citation>
    <scope>NUCLEOTIDE SEQUENCE</scope>
</reference>
<feature type="region of interest" description="Disordered" evidence="1">
    <location>
        <begin position="116"/>
        <end position="135"/>
    </location>
</feature>
<accession>A0A8J2KWW0</accession>
<keyword evidence="2" id="KW-0472">Membrane</keyword>
<feature type="compositionally biased region" description="Low complexity" evidence="1">
    <location>
        <begin position="54"/>
        <end position="69"/>
    </location>
</feature>
<proteinExistence type="predicted"/>
<organism evidence="3 4">
    <name type="scientific">Allacma fusca</name>
    <dbReference type="NCBI Taxonomy" id="39272"/>
    <lineage>
        <taxon>Eukaryota</taxon>
        <taxon>Metazoa</taxon>
        <taxon>Ecdysozoa</taxon>
        <taxon>Arthropoda</taxon>
        <taxon>Hexapoda</taxon>
        <taxon>Collembola</taxon>
        <taxon>Symphypleona</taxon>
        <taxon>Sminthuridae</taxon>
        <taxon>Allacma</taxon>
    </lineage>
</organism>
<feature type="compositionally biased region" description="Low complexity" evidence="1">
    <location>
        <begin position="13"/>
        <end position="29"/>
    </location>
</feature>
<name>A0A8J2KWW0_9HEXA</name>
<feature type="region of interest" description="Disordered" evidence="1">
    <location>
        <begin position="1"/>
        <end position="69"/>
    </location>
</feature>
<feature type="compositionally biased region" description="Polar residues" evidence="1">
    <location>
        <begin position="1"/>
        <end position="12"/>
    </location>
</feature>
<evidence type="ECO:0000256" key="1">
    <source>
        <dbReference type="SAM" id="MobiDB-lite"/>
    </source>
</evidence>
<dbReference type="Proteomes" id="UP000708208">
    <property type="component" value="Unassembled WGS sequence"/>
</dbReference>